<dbReference type="AlphaFoldDB" id="A0A518BJC5"/>
<dbReference type="InterPro" id="IPR001296">
    <property type="entry name" value="Glyco_trans_1"/>
</dbReference>
<dbReference type="Pfam" id="PF00535">
    <property type="entry name" value="Glycos_transf_2"/>
    <property type="match status" value="1"/>
</dbReference>
<evidence type="ECO:0000313" key="5">
    <source>
        <dbReference type="Proteomes" id="UP000316921"/>
    </source>
</evidence>
<dbReference type="Proteomes" id="UP000316921">
    <property type="component" value="Chromosome"/>
</dbReference>
<dbReference type="Gene3D" id="3.90.550.10">
    <property type="entry name" value="Spore Coat Polysaccharide Biosynthesis Protein SpsA, Chain A"/>
    <property type="match status" value="1"/>
</dbReference>
<dbReference type="PANTHER" id="PTHR45947">
    <property type="entry name" value="SULFOQUINOVOSYL TRANSFERASE SQD2"/>
    <property type="match status" value="1"/>
</dbReference>
<protein>
    <submittedName>
        <fullName evidence="4">2-deoxystreptamine glucosyltransferase</fullName>
        <ecNumber evidence="4">2.4.1.284</ecNumber>
    </submittedName>
</protein>
<evidence type="ECO:0000259" key="3">
    <source>
        <dbReference type="Pfam" id="PF13439"/>
    </source>
</evidence>
<accession>A0A518BJC5</accession>
<gene>
    <name evidence="4" type="primary">kanF_1</name>
    <name evidence="4" type="ORF">Pla133_21540</name>
</gene>
<dbReference type="Pfam" id="PF13439">
    <property type="entry name" value="Glyco_transf_4"/>
    <property type="match status" value="1"/>
</dbReference>
<dbReference type="InterPro" id="IPR028098">
    <property type="entry name" value="Glyco_trans_4-like_N"/>
</dbReference>
<dbReference type="CDD" id="cd03823">
    <property type="entry name" value="GT4_ExpE7-like"/>
    <property type="match status" value="1"/>
</dbReference>
<proteinExistence type="predicted"/>
<dbReference type="InterPro" id="IPR050194">
    <property type="entry name" value="Glycosyltransferase_grp1"/>
</dbReference>
<dbReference type="KEGG" id="pbap:Pla133_21540"/>
<dbReference type="InterPro" id="IPR029044">
    <property type="entry name" value="Nucleotide-diphossugar_trans"/>
</dbReference>
<feature type="domain" description="Glycosyltransferase 2-like" evidence="2">
    <location>
        <begin position="13"/>
        <end position="146"/>
    </location>
</feature>
<dbReference type="Pfam" id="PF00534">
    <property type="entry name" value="Glycos_transf_1"/>
    <property type="match status" value="1"/>
</dbReference>
<keyword evidence="5" id="KW-1185">Reference proteome</keyword>
<dbReference type="PANTHER" id="PTHR45947:SF3">
    <property type="entry name" value="SULFOQUINOVOSYL TRANSFERASE SQD2"/>
    <property type="match status" value="1"/>
</dbReference>
<evidence type="ECO:0000259" key="1">
    <source>
        <dbReference type="Pfam" id="PF00534"/>
    </source>
</evidence>
<name>A0A518BJC5_9BACT</name>
<sequence>MLPAATRPLRSVSVLMPTWQGAEFLERVLGVLARQDLELDWDFLAIDSGSSDGTLEILQRARARFPVPLEVERIHQEEFDHGDTRNLLAARSRGDLLVYLTQDAIPVGDDWLTRVVANFADPQVAAVTCRNVPRPDCDDVTRVVSATDPGYSDQRRETRLPPWEEYLAMTPEARRQLCLFNDVASAIRRELWELHPFPRTSFGEDMLMARALLEAGYTVVYDADAVVEHSHDYTPAESRSRAVIDGRFNVEWLDRLCIPTVQLGRAVAKRAAAADAETIRELGFEGTRARELQREAAALRDATFDGLYEGGQKSRGRREKSRLLKSAHLNVLLVVHGFPPDTWAGTEIYTLTLAKALVERGHRVTVLARVPDGRSEAQGGAPEFSVVEREFEGLRVLALTHRLQHRNLADSYSREQIESAFRKVLIDEQPDLVHFQHLIHLSAKLVGIAKELGFPTIVHCHDYWAVCARVQLIRPDGERCEENMGAGCLLCVKERHLDQIPRMKRLGRVFGGALDAFAERATRGKLGDRSLRRWEGYQDLRRRPEVVLGAYACADLLVSPSRFLRAKLLETGAFDKDRFVYSDNGLRTDHVEALKKQPDPQGRVRFGFVGTLVWYKGGETLVRAMSHLSGAAATLNVYGGFDPEHDEHHAQLQALAGDNVHFHGRFDNSKLSEVYAEIDVLIVPSVWFENSPITIHEAFLTKTPVIASDIGGMAEYVRDGVDGLHFKTGDDVDLARIMRRFVDEPGLAGQLSGDWMRIKTIAENAAETEFRYRALVAGRDRSKAAVVAEYVGIEAAKRIGPVDQQGTDMLLLRPGGAAVLFDLPVRRPGRHEVTVQIYALAAEKDTQLGGRLLAGERQFGDIEPFVAEGDTDFLRSFSFEVELEGPQTLRIDGARGHGVPDCFLRLATVTVRELDGERV</sequence>
<feature type="domain" description="Glycosyl transferase family 1" evidence="1">
    <location>
        <begin position="595"/>
        <end position="748"/>
    </location>
</feature>
<dbReference type="EC" id="2.4.1.284" evidence="4"/>
<reference evidence="4 5" key="1">
    <citation type="submission" date="2019-02" db="EMBL/GenBank/DDBJ databases">
        <title>Deep-cultivation of Planctomycetes and their phenomic and genomic characterization uncovers novel biology.</title>
        <authorList>
            <person name="Wiegand S."/>
            <person name="Jogler M."/>
            <person name="Boedeker C."/>
            <person name="Pinto D."/>
            <person name="Vollmers J."/>
            <person name="Rivas-Marin E."/>
            <person name="Kohn T."/>
            <person name="Peeters S.H."/>
            <person name="Heuer A."/>
            <person name="Rast P."/>
            <person name="Oberbeckmann S."/>
            <person name="Bunk B."/>
            <person name="Jeske O."/>
            <person name="Meyerdierks A."/>
            <person name="Storesund J.E."/>
            <person name="Kallscheuer N."/>
            <person name="Luecker S."/>
            <person name="Lage O.M."/>
            <person name="Pohl T."/>
            <person name="Merkel B.J."/>
            <person name="Hornburger P."/>
            <person name="Mueller R.-W."/>
            <person name="Bruemmer F."/>
            <person name="Labrenz M."/>
            <person name="Spormann A.M."/>
            <person name="Op den Camp H."/>
            <person name="Overmann J."/>
            <person name="Amann R."/>
            <person name="Jetten M.S.M."/>
            <person name="Mascher T."/>
            <person name="Medema M.H."/>
            <person name="Devos D.P."/>
            <person name="Kaster A.-K."/>
            <person name="Ovreas L."/>
            <person name="Rohde M."/>
            <person name="Galperin M.Y."/>
            <person name="Jogler C."/>
        </authorList>
    </citation>
    <scope>NUCLEOTIDE SEQUENCE [LARGE SCALE GENOMIC DNA]</scope>
    <source>
        <strain evidence="4 5">Pla133</strain>
    </source>
</reference>
<dbReference type="SUPFAM" id="SSF53448">
    <property type="entry name" value="Nucleotide-diphospho-sugar transferases"/>
    <property type="match status" value="1"/>
</dbReference>
<dbReference type="Gene3D" id="3.40.50.2000">
    <property type="entry name" value="Glycogen Phosphorylase B"/>
    <property type="match status" value="2"/>
</dbReference>
<dbReference type="CDD" id="cd00761">
    <property type="entry name" value="Glyco_tranf_GTA_type"/>
    <property type="match status" value="1"/>
</dbReference>
<organism evidence="4 5">
    <name type="scientific">Engelhardtia mirabilis</name>
    <dbReference type="NCBI Taxonomy" id="2528011"/>
    <lineage>
        <taxon>Bacteria</taxon>
        <taxon>Pseudomonadati</taxon>
        <taxon>Planctomycetota</taxon>
        <taxon>Planctomycetia</taxon>
        <taxon>Planctomycetia incertae sedis</taxon>
        <taxon>Engelhardtia</taxon>
    </lineage>
</organism>
<keyword evidence="4" id="KW-0808">Transferase</keyword>
<dbReference type="EMBL" id="CP036287">
    <property type="protein sequence ID" value="QDU67076.1"/>
    <property type="molecule type" value="Genomic_DNA"/>
</dbReference>
<dbReference type="InterPro" id="IPR001173">
    <property type="entry name" value="Glyco_trans_2-like"/>
</dbReference>
<keyword evidence="4" id="KW-0328">Glycosyltransferase</keyword>
<feature type="domain" description="Glycosyltransferase subfamily 4-like N-terminal" evidence="3">
    <location>
        <begin position="345"/>
        <end position="465"/>
    </location>
</feature>
<dbReference type="SUPFAM" id="SSF53756">
    <property type="entry name" value="UDP-Glycosyltransferase/glycogen phosphorylase"/>
    <property type="match status" value="1"/>
</dbReference>
<dbReference type="GO" id="GO:0102318">
    <property type="term" value="F:2-deoxystreptamine glucosyltransferase activity"/>
    <property type="evidence" value="ECO:0007669"/>
    <property type="project" value="UniProtKB-EC"/>
</dbReference>
<evidence type="ECO:0000259" key="2">
    <source>
        <dbReference type="Pfam" id="PF00535"/>
    </source>
</evidence>
<evidence type="ECO:0000313" key="4">
    <source>
        <dbReference type="EMBL" id="QDU67076.1"/>
    </source>
</evidence>